<organism evidence="7 8">
    <name type="scientific">Penicillium frequentans</name>
    <dbReference type="NCBI Taxonomy" id="3151616"/>
    <lineage>
        <taxon>Eukaryota</taxon>
        <taxon>Fungi</taxon>
        <taxon>Dikarya</taxon>
        <taxon>Ascomycota</taxon>
        <taxon>Pezizomycotina</taxon>
        <taxon>Eurotiomycetes</taxon>
        <taxon>Eurotiomycetidae</taxon>
        <taxon>Eurotiales</taxon>
        <taxon>Aspergillaceae</taxon>
        <taxon>Penicillium</taxon>
    </lineage>
</organism>
<dbReference type="PANTHER" id="PTHR13367">
    <property type="entry name" value="UBIQUITIN THIOESTERASE"/>
    <property type="match status" value="1"/>
</dbReference>
<dbReference type="EMBL" id="JAQIZZ010000010">
    <property type="protein sequence ID" value="KAJ5522970.1"/>
    <property type="molecule type" value="Genomic_DNA"/>
</dbReference>
<keyword evidence="6" id="KW-0788">Thiol protease</keyword>
<proteinExistence type="predicted"/>
<name>A0AAD6G9K4_9EURO</name>
<evidence type="ECO:0000256" key="5">
    <source>
        <dbReference type="ARBA" id="ARBA00022801"/>
    </source>
</evidence>
<evidence type="ECO:0000256" key="2">
    <source>
        <dbReference type="ARBA" id="ARBA00012759"/>
    </source>
</evidence>
<evidence type="ECO:0000313" key="7">
    <source>
        <dbReference type="EMBL" id="KAJ5522970.1"/>
    </source>
</evidence>
<evidence type="ECO:0000256" key="3">
    <source>
        <dbReference type="ARBA" id="ARBA00022670"/>
    </source>
</evidence>
<evidence type="ECO:0000256" key="6">
    <source>
        <dbReference type="ARBA" id="ARBA00022807"/>
    </source>
</evidence>
<dbReference type="GO" id="GO:0006508">
    <property type="term" value="P:proteolysis"/>
    <property type="evidence" value="ECO:0007669"/>
    <property type="project" value="UniProtKB-KW"/>
</dbReference>
<dbReference type="EC" id="3.4.19.12" evidence="2"/>
<dbReference type="Proteomes" id="UP001220324">
    <property type="component" value="Unassembled WGS sequence"/>
</dbReference>
<dbReference type="PANTHER" id="PTHR13367:SF34">
    <property type="match status" value="1"/>
</dbReference>
<sequence length="1325" mass="151007">MQLFDEKECQYVDVILDRHFGFKESRHSHTCSRHACKKQAESITISIHEWPLPIDPLQAKSTVFELRVPQPFRSWRETTLFFLRDCLGVDYVVNDKPRAEHRLNSYSGLSSFFENPGPCARIGLLSQIKPHQRTHRHSRHIVGVTESDICLNNGLHFQYFDDTAGCFVSTFKPTLRAAIACTYQLPQPSAALQQFLFRPSEEPDGPSPNTVIATQSSAPLEMSLEEYKALATMPLGVEIQWQNILVELCAPSVDMKKAETAFFVLQIINQAGPPRLGTHLRRGHSIMSDDLFTTALLSRINDMYERIKENWEMIHGMNVLVHLVLRGFALSPSEEIQAMSLGCLKVLRKTLFQRCFTGWRSSKQKQCSTIVCNGRGSLLTKPGSVAHMLLHRWEVLSYRSYAILADCIVQGQNPGMDWAMQKAWAAYHPGAHWSKVSDEADYWLFRKFAAQSTPDTEVLVHYNLLNGELLVDGLPLARLPSDYESNEIYHTLFGKSQLEVMPSHLPGMQFSCQRQYLNHTVHLGKEPVPGSSNCELVVKAVRDSRVWEFVPPRLLDGLFRDSFVEDYAHWYAVEDGYVEFRPIKNPWLSSDQNWRLHKSHPATTWQLARHRTLLVSNRSRTAKVISRIFQPVEQASKLHCILHNASKSLSVALLRFQLEFTLSPESSDLQSRQHPGMLIDNDQSLDSLFGLQNKLLLIEPQSKDRVLLVPEGGVSWSKEDGHLRVAISSQPEAKLHAYPIDTQLGRFMDNGSLQSKLYLAYLHALTSSFLPDPLTGRTGTEQALVMLRSASVRSFNQLRSGESALLKCIASLTPGRRFYPANERMMQSVRWQSDLGCLSHHHGFREEVAAILEQERRTRFLFPSAEPTNCAIPHVEPTLSLRDRIRTASFRVSGFGAEDHSPKYDCAYLSLDADRRSTASSRSFSISKMLCDDSAHISDLGADERVSRLWKFLSLPHGIQGPGADIDIAQLRYDSKWLQDAEDFLDKWCALHKLSSSRGDMYNKFQLMMWLSIIAFSGKLEIIVLETIASILVNADLYSLSLPTQVVFRPTEGYTLDRQVILARIQSAQREHPPELGILPERSETHQAFTSRRKKLLKKNRTSVRERILSHFLCEWPTRAPSHPTSTVTPRLDDYYNLHQATAGIFEIFNIWRDNQELRQYLTDLTNSLCDQQIQHVEMPPYPLPKPSQSFTSNRGFICLDDCLNRPPSFGSEEPQLNESLSISSESTEPSSALVDLVDSLDVEAKSTYEKWYVSQLRSSVGALQQVKKSGTWTWWLRNYRKWSRNTFVHVKNIPERYILHSLLNFALLEETRIPQRGTTLSGDR</sequence>
<keyword evidence="8" id="KW-1185">Reference proteome</keyword>
<reference evidence="7 8" key="1">
    <citation type="journal article" date="2023" name="IMA Fungus">
        <title>Comparative genomic study of the Penicillium genus elucidates a diverse pangenome and 15 lateral gene transfer events.</title>
        <authorList>
            <person name="Petersen C."/>
            <person name="Sorensen T."/>
            <person name="Nielsen M.R."/>
            <person name="Sondergaard T.E."/>
            <person name="Sorensen J.L."/>
            <person name="Fitzpatrick D.A."/>
            <person name="Frisvad J.C."/>
            <person name="Nielsen K.L."/>
        </authorList>
    </citation>
    <scope>NUCLEOTIDE SEQUENCE [LARGE SCALE GENOMIC DNA]</scope>
    <source>
        <strain evidence="7 8">IBT 35679</strain>
    </source>
</reference>
<evidence type="ECO:0000256" key="1">
    <source>
        <dbReference type="ARBA" id="ARBA00000707"/>
    </source>
</evidence>
<comment type="catalytic activity">
    <reaction evidence="1">
        <text>Thiol-dependent hydrolysis of ester, thioester, amide, peptide and isopeptide bonds formed by the C-terminal Gly of ubiquitin (a 76-residue protein attached to proteins as an intracellular targeting signal).</text>
        <dbReference type="EC" id="3.4.19.12"/>
    </reaction>
</comment>
<keyword evidence="3" id="KW-0645">Protease</keyword>
<keyword evidence="4" id="KW-0833">Ubl conjugation pathway</keyword>
<gene>
    <name evidence="7" type="ORF">N7494_013156</name>
</gene>
<evidence type="ECO:0000313" key="8">
    <source>
        <dbReference type="Proteomes" id="UP001220324"/>
    </source>
</evidence>
<protein>
    <recommendedName>
        <fullName evidence="2">ubiquitinyl hydrolase 1</fullName>
        <ecNumber evidence="2">3.4.19.12</ecNumber>
    </recommendedName>
</protein>
<dbReference type="InterPro" id="IPR051346">
    <property type="entry name" value="OTU_Deubiquitinase"/>
</dbReference>
<evidence type="ECO:0000256" key="4">
    <source>
        <dbReference type="ARBA" id="ARBA00022786"/>
    </source>
</evidence>
<keyword evidence="5" id="KW-0378">Hydrolase</keyword>
<comment type="caution">
    <text evidence="7">The sequence shown here is derived from an EMBL/GenBank/DDBJ whole genome shotgun (WGS) entry which is preliminary data.</text>
</comment>
<dbReference type="GO" id="GO:0004843">
    <property type="term" value="F:cysteine-type deubiquitinase activity"/>
    <property type="evidence" value="ECO:0007669"/>
    <property type="project" value="UniProtKB-EC"/>
</dbReference>
<accession>A0AAD6G9K4</accession>